<reference evidence="2" key="1">
    <citation type="submission" date="2021-03" db="EMBL/GenBank/DDBJ databases">
        <title>Revisited historic fungal species revealed as producer of novel bioactive compounds through whole genome sequencing and comparative genomics.</title>
        <authorList>
            <person name="Vignolle G.A."/>
            <person name="Hochenegger N."/>
            <person name="Mach R.L."/>
            <person name="Mach-Aigner A.R."/>
            <person name="Javad Rahimi M."/>
            <person name="Salim K.A."/>
            <person name="Chan C.M."/>
            <person name="Lim L.B.L."/>
            <person name="Cai F."/>
            <person name="Druzhinina I.S."/>
            <person name="U'Ren J.M."/>
            <person name="Derntl C."/>
        </authorList>
    </citation>
    <scope>NUCLEOTIDE SEQUENCE</scope>
    <source>
        <strain evidence="2">TUCIM 5799</strain>
    </source>
</reference>
<name>A0A9Q0ALZ1_9PEZI</name>
<protein>
    <submittedName>
        <fullName evidence="2">Uncharacterized protein</fullName>
    </submittedName>
</protein>
<accession>A0A9Q0ALZ1</accession>
<sequence length="274" mass="30950">MSGPVASFSKGDAQVPPIIPPRPPSSLPATPVVALEFASISMHMGDRLRLLGFDSAVHDLIRVVIKQHWSKGLRRERDYHGSHEFHFYGRPWYSHAIHPIESRRLMNSILEALFNCGWVMSLNTNVTTKVLDVDILIFHHQSPQPEPHDWMCIGFTSGDCLRFIDAPEDVVQATINDFQTDGTLKTDVPRPWSGSHEVKVARYPWFAHGSQAVMCRLIVLRLLGVLKRHGWSVYASVNQRKQKGSLTHHEGNSDTWHCCRRKGWVSGQASASTF</sequence>
<evidence type="ECO:0000313" key="3">
    <source>
        <dbReference type="Proteomes" id="UP000829685"/>
    </source>
</evidence>
<feature type="compositionally biased region" description="Pro residues" evidence="1">
    <location>
        <begin position="17"/>
        <end position="26"/>
    </location>
</feature>
<dbReference type="PANTHER" id="PTHR38696">
    <property type="entry name" value="MEDIATOR OF RNA POLYMERASE II TRANSCRIPTION SUBUNIT 13"/>
    <property type="match status" value="1"/>
</dbReference>
<dbReference type="EMBL" id="JAFIMR010000033">
    <property type="protein sequence ID" value="KAI1859818.1"/>
    <property type="molecule type" value="Genomic_DNA"/>
</dbReference>
<organism evidence="2 3">
    <name type="scientific">Neoarthrinium moseri</name>
    <dbReference type="NCBI Taxonomy" id="1658444"/>
    <lineage>
        <taxon>Eukaryota</taxon>
        <taxon>Fungi</taxon>
        <taxon>Dikarya</taxon>
        <taxon>Ascomycota</taxon>
        <taxon>Pezizomycotina</taxon>
        <taxon>Sordariomycetes</taxon>
        <taxon>Xylariomycetidae</taxon>
        <taxon>Amphisphaeriales</taxon>
        <taxon>Apiosporaceae</taxon>
        <taxon>Neoarthrinium</taxon>
    </lineage>
</organism>
<dbReference type="AlphaFoldDB" id="A0A9Q0ALZ1"/>
<feature type="region of interest" description="Disordered" evidence="1">
    <location>
        <begin position="1"/>
        <end position="28"/>
    </location>
</feature>
<dbReference type="PANTHER" id="PTHR38696:SF1">
    <property type="entry name" value="MEDIATOR OF RNA POLYMERASE II TRANSCRIPTION SUBUNIT 13"/>
    <property type="match status" value="1"/>
</dbReference>
<evidence type="ECO:0000256" key="1">
    <source>
        <dbReference type="SAM" id="MobiDB-lite"/>
    </source>
</evidence>
<keyword evidence="3" id="KW-1185">Reference proteome</keyword>
<dbReference type="Proteomes" id="UP000829685">
    <property type="component" value="Unassembled WGS sequence"/>
</dbReference>
<comment type="caution">
    <text evidence="2">The sequence shown here is derived from an EMBL/GenBank/DDBJ whole genome shotgun (WGS) entry which is preliminary data.</text>
</comment>
<proteinExistence type="predicted"/>
<gene>
    <name evidence="2" type="ORF">JX265_010267</name>
</gene>
<evidence type="ECO:0000313" key="2">
    <source>
        <dbReference type="EMBL" id="KAI1859818.1"/>
    </source>
</evidence>